<keyword evidence="4" id="KW-0143">Chaperone</keyword>
<dbReference type="InterPro" id="IPR003775">
    <property type="entry name" value="Flagellar_assembly_factor_FliW"/>
</dbReference>
<comment type="similarity">
    <text evidence="4">Belongs to the FliW family.</text>
</comment>
<dbReference type="HAMAP" id="MF_01185">
    <property type="entry name" value="FliW"/>
    <property type="match status" value="2"/>
</dbReference>
<evidence type="ECO:0000256" key="3">
    <source>
        <dbReference type="ARBA" id="ARBA00022845"/>
    </source>
</evidence>
<dbReference type="SUPFAM" id="SSF141457">
    <property type="entry name" value="BH3618-like"/>
    <property type="match status" value="2"/>
</dbReference>
<comment type="function">
    <text evidence="4">Acts as an anti-CsrA protein, binds CsrA and prevents it from repressing translation of its target genes, one of which is flagellin. Binds to flagellin and participates in the assembly of the flagellum.</text>
</comment>
<reference evidence="6" key="1">
    <citation type="journal article" date="2023" name="Int. J. Syst. Evol. Microbiol.">
        <title>Mesoterricola silvestris gen. nov., sp. nov., Mesoterricola sediminis sp. nov., Geothrix oryzae sp. nov., Geothrix edaphica sp. nov., Geothrix rubra sp. nov., and Geothrix limicola sp. nov., six novel members of Acidobacteriota isolated from soils.</title>
        <authorList>
            <person name="Itoh H."/>
            <person name="Sugisawa Y."/>
            <person name="Mise K."/>
            <person name="Xu Z."/>
            <person name="Kuniyasu M."/>
            <person name="Ushijima N."/>
            <person name="Kawano K."/>
            <person name="Kobayashi E."/>
            <person name="Shiratori Y."/>
            <person name="Masuda Y."/>
            <person name="Senoo K."/>
        </authorList>
    </citation>
    <scope>NUCLEOTIDE SEQUENCE [LARGE SCALE GENOMIC DNA]</scope>
    <source>
        <strain evidence="6">W79</strain>
    </source>
</reference>
<dbReference type="GO" id="GO:0006417">
    <property type="term" value="P:regulation of translation"/>
    <property type="evidence" value="ECO:0007669"/>
    <property type="project" value="UniProtKB-KW"/>
</dbReference>
<dbReference type="GO" id="GO:0005737">
    <property type="term" value="C:cytoplasm"/>
    <property type="evidence" value="ECO:0007669"/>
    <property type="project" value="UniProtKB-SubCell"/>
</dbReference>
<keyword evidence="3 4" id="KW-0810">Translation regulation</keyword>
<dbReference type="PANTHER" id="PTHR39190:SF1">
    <property type="entry name" value="FLAGELLAR ASSEMBLY FACTOR FLIW"/>
    <property type="match status" value="1"/>
</dbReference>
<dbReference type="EMBL" id="AP027080">
    <property type="protein sequence ID" value="BDU74876.1"/>
    <property type="molecule type" value="Genomic_DNA"/>
</dbReference>
<protein>
    <recommendedName>
        <fullName evidence="4">Flagellar assembly factor FliW</fullName>
    </recommendedName>
</protein>
<dbReference type="Pfam" id="PF02623">
    <property type="entry name" value="FliW"/>
    <property type="match status" value="2"/>
</dbReference>
<organism evidence="5 6">
    <name type="scientific">Mesoterricola silvestris</name>
    <dbReference type="NCBI Taxonomy" id="2927979"/>
    <lineage>
        <taxon>Bacteria</taxon>
        <taxon>Pseudomonadati</taxon>
        <taxon>Acidobacteriota</taxon>
        <taxon>Holophagae</taxon>
        <taxon>Holophagales</taxon>
        <taxon>Holophagaceae</taxon>
        <taxon>Mesoterricola</taxon>
    </lineage>
</organism>
<comment type="subunit">
    <text evidence="4">Interacts with translational regulator CsrA and flagellin(s).</text>
</comment>
<dbReference type="AlphaFoldDB" id="A0AA48GKR7"/>
<proteinExistence type="inferred from homology"/>
<evidence type="ECO:0000256" key="2">
    <source>
        <dbReference type="ARBA" id="ARBA00022795"/>
    </source>
</evidence>
<keyword evidence="6" id="KW-1185">Reference proteome</keyword>
<dbReference type="InterPro" id="IPR024046">
    <property type="entry name" value="Flagellar_assmbl_FliW_dom_sf"/>
</dbReference>
<gene>
    <name evidence="4" type="primary">fliW</name>
    <name evidence="5" type="ORF">METEAL_40500</name>
</gene>
<dbReference type="Gene3D" id="2.30.290.10">
    <property type="entry name" value="BH3618-like"/>
    <property type="match status" value="2"/>
</dbReference>
<keyword evidence="1 4" id="KW-0963">Cytoplasm</keyword>
<name>A0AA48GKR7_9BACT</name>
<accession>A0AA48GKR7</accession>
<dbReference type="RefSeq" id="WP_316413549.1">
    <property type="nucleotide sequence ID" value="NZ_AP027080.1"/>
</dbReference>
<dbReference type="GO" id="GO:0044780">
    <property type="term" value="P:bacterial-type flagellum assembly"/>
    <property type="evidence" value="ECO:0007669"/>
    <property type="project" value="UniProtKB-UniRule"/>
</dbReference>
<evidence type="ECO:0000313" key="5">
    <source>
        <dbReference type="EMBL" id="BDU74876.1"/>
    </source>
</evidence>
<dbReference type="PANTHER" id="PTHR39190">
    <property type="entry name" value="FLAGELLAR ASSEMBLY FACTOR FLIW"/>
    <property type="match status" value="1"/>
</dbReference>
<evidence type="ECO:0000313" key="6">
    <source>
        <dbReference type="Proteomes" id="UP001238179"/>
    </source>
</evidence>
<evidence type="ECO:0000256" key="1">
    <source>
        <dbReference type="ARBA" id="ARBA00022490"/>
    </source>
</evidence>
<sequence length="260" mass="28678">MNQEDFIITFPKALAGFPTLTEFRVFEPEGTYPLKFMQAVASPDISFACMDAATVKLDYDVPLSPEEAQVLALEKPEDALVLVIVVVPGEDPRRMTANLAGPLVLNTRTRTGVQVQLDTRIFPLQFPVFLPRGEGEIGFPAGLIGFPELRRFELLEPSDAYPLKFLQPVEREDIHFVCIDVAAIKGDYQVPLSGEDASALAIEAPSEALVLALVVIPEDPRHMTANLAGPILINLRTRQGRQVVLNTEQFPLKFPVISDK</sequence>
<comment type="subcellular location">
    <subcellularLocation>
        <location evidence="4">Cytoplasm</location>
    </subcellularLocation>
</comment>
<dbReference type="Proteomes" id="UP001238179">
    <property type="component" value="Chromosome"/>
</dbReference>
<dbReference type="KEGG" id="msil:METEAL_40500"/>
<keyword evidence="2 4" id="KW-1005">Bacterial flagellum biogenesis</keyword>
<evidence type="ECO:0000256" key="4">
    <source>
        <dbReference type="HAMAP-Rule" id="MF_01185"/>
    </source>
</evidence>